<name>A0A0R1VQE4_9LACO</name>
<evidence type="ECO:0000313" key="1">
    <source>
        <dbReference type="EMBL" id="KRM04979.1"/>
    </source>
</evidence>
<dbReference type="PATRIC" id="fig|1423767.3.peg.404"/>
<gene>
    <name evidence="1" type="ORF">FC59_GL000391</name>
</gene>
<accession>A0A0R1VQE4</accession>
<comment type="caution">
    <text evidence="1">The sequence shown here is derived from an EMBL/GenBank/DDBJ whole genome shotgun (WGS) entry which is preliminary data.</text>
</comment>
<dbReference type="SUPFAM" id="SSF53474">
    <property type="entry name" value="alpha/beta-Hydrolases"/>
    <property type="match status" value="1"/>
</dbReference>
<organism evidence="1 2">
    <name type="scientific">Lactobacillus kitasatonis DSM 16761 = JCM 1039</name>
    <dbReference type="NCBI Taxonomy" id="1423767"/>
    <lineage>
        <taxon>Bacteria</taxon>
        <taxon>Bacillati</taxon>
        <taxon>Bacillota</taxon>
        <taxon>Bacilli</taxon>
        <taxon>Lactobacillales</taxon>
        <taxon>Lactobacillaceae</taxon>
        <taxon>Lactobacillus</taxon>
    </lineage>
</organism>
<sequence>MMVSGMELPSQVKAFIEDCGYSTLKEEIRYQAGNLVNLNKFASIPLGEIISRINKVKNGFFLEQASSIKQLKKNTRSFLFIHSGKDHFVPTEIVYQNYAVTDVPKEIWVASLAGHALSYPMYKNKYRKRVKAFFDKYRL</sequence>
<proteinExistence type="predicted"/>
<dbReference type="EMBL" id="AZFU01000016">
    <property type="protein sequence ID" value="KRM04979.1"/>
    <property type="molecule type" value="Genomic_DNA"/>
</dbReference>
<reference evidence="1 2" key="1">
    <citation type="journal article" date="2015" name="Genome Announc.">
        <title>Expanding the biotechnology potential of lactobacilli through comparative genomics of 213 strains and associated genera.</title>
        <authorList>
            <person name="Sun Z."/>
            <person name="Harris H.M."/>
            <person name="McCann A."/>
            <person name="Guo C."/>
            <person name="Argimon S."/>
            <person name="Zhang W."/>
            <person name="Yang X."/>
            <person name="Jeffery I.B."/>
            <person name="Cooney J.C."/>
            <person name="Kagawa T.F."/>
            <person name="Liu W."/>
            <person name="Song Y."/>
            <person name="Salvetti E."/>
            <person name="Wrobel A."/>
            <person name="Rasinkangas P."/>
            <person name="Parkhill J."/>
            <person name="Rea M.C."/>
            <person name="O'Sullivan O."/>
            <person name="Ritari J."/>
            <person name="Douillard F.P."/>
            <person name="Paul Ross R."/>
            <person name="Yang R."/>
            <person name="Briner A.E."/>
            <person name="Felis G.E."/>
            <person name="de Vos W.M."/>
            <person name="Barrangou R."/>
            <person name="Klaenhammer T.R."/>
            <person name="Caufield P.W."/>
            <person name="Cui Y."/>
            <person name="Zhang H."/>
            <person name="O'Toole P.W."/>
        </authorList>
    </citation>
    <scope>NUCLEOTIDE SEQUENCE [LARGE SCALE GENOMIC DNA]</scope>
    <source>
        <strain evidence="1 2">DSM 16761</strain>
    </source>
</reference>
<evidence type="ECO:0000313" key="2">
    <source>
        <dbReference type="Proteomes" id="UP000051307"/>
    </source>
</evidence>
<dbReference type="eggNOG" id="COG1073">
    <property type="taxonomic scope" value="Bacteria"/>
</dbReference>
<dbReference type="InterPro" id="IPR029058">
    <property type="entry name" value="AB_hydrolase_fold"/>
</dbReference>
<dbReference type="Gene3D" id="3.40.50.1820">
    <property type="entry name" value="alpha/beta hydrolase"/>
    <property type="match status" value="1"/>
</dbReference>
<dbReference type="Proteomes" id="UP000051307">
    <property type="component" value="Unassembled WGS sequence"/>
</dbReference>
<protein>
    <submittedName>
        <fullName evidence="1">Uncharacterized protein</fullName>
    </submittedName>
</protein>
<dbReference type="AlphaFoldDB" id="A0A0R1VQE4"/>